<keyword evidence="3" id="KW-0809">Transit peptide</keyword>
<evidence type="ECO:0000313" key="9">
    <source>
        <dbReference type="RefSeq" id="XP_055862695.1"/>
    </source>
</evidence>
<sequence length="204" mass="23935">MNLVNKFCFERNILKNQMCHLIDKLAFFSSIRCERILHGASYNRTADIGTAMNLFNYHRLFNLNKIPNNRCLRTQLTFSIQLRNYSIRRKDFTFPELKEEDLEETFVRGSGPGGQAVNQTANCVVLKHKPTGIVIKCHESRSLEENRKIAKLRLEDKLDLHLHGEESYLGQIEKEERISRKEKKNRAQKKLALKKAFKERENLD</sequence>
<dbReference type="PANTHER" id="PTHR46203:SF1">
    <property type="entry name" value="MITOCHONDRIAL TRANSLATION RELEASE FACTOR IN RESCUE"/>
    <property type="match status" value="1"/>
</dbReference>
<dbReference type="Pfam" id="PF00472">
    <property type="entry name" value="RF-1"/>
    <property type="match status" value="1"/>
</dbReference>
<dbReference type="InterPro" id="IPR052405">
    <property type="entry name" value="Mito_Transl_Release_Factor"/>
</dbReference>
<evidence type="ECO:0000313" key="7">
    <source>
        <dbReference type="Proteomes" id="UP000076420"/>
    </source>
</evidence>
<evidence type="ECO:0000256" key="1">
    <source>
        <dbReference type="ARBA" id="ARBA00004173"/>
    </source>
</evidence>
<dbReference type="GO" id="GO:0005739">
    <property type="term" value="C:mitochondrion"/>
    <property type="evidence" value="ECO:0007669"/>
    <property type="project" value="UniProtKB-SubCell"/>
</dbReference>
<evidence type="ECO:0000313" key="6">
    <source>
        <dbReference type="EnsemblMetazoa" id="BGLB017097-PD"/>
    </source>
</evidence>
<dbReference type="EnsemblMetazoa" id="BGLB017097-RJ">
    <property type="protein sequence ID" value="BGLB017097-PJ"/>
    <property type="gene ID" value="BGLB017097"/>
</dbReference>
<dbReference type="VEuPathDB" id="VectorBase:BGLAX_027940"/>
<comment type="similarity">
    <text evidence="2">Belongs to the prokaryotic/mitochondrial release factor family.</text>
</comment>
<dbReference type="GO" id="GO:0003747">
    <property type="term" value="F:translation release factor activity"/>
    <property type="evidence" value="ECO:0007669"/>
    <property type="project" value="InterPro"/>
</dbReference>
<evidence type="ECO:0000256" key="2">
    <source>
        <dbReference type="ARBA" id="ARBA00010835"/>
    </source>
</evidence>
<gene>
    <name evidence="6" type="primary">106069703</name>
    <name evidence="9" type="synonym">LOC129921577</name>
</gene>
<reference evidence="6" key="1">
    <citation type="submission" date="2020-05" db="UniProtKB">
        <authorList>
            <consortium name="EnsemblMetazoa"/>
        </authorList>
    </citation>
    <scope>IDENTIFICATION</scope>
    <source>
        <strain evidence="6">BB02</strain>
    </source>
</reference>
<evidence type="ECO:0000313" key="8">
    <source>
        <dbReference type="Proteomes" id="UP001165740"/>
    </source>
</evidence>
<dbReference type="SUPFAM" id="SSF75620">
    <property type="entry name" value="Release factor"/>
    <property type="match status" value="1"/>
</dbReference>
<dbReference type="EnsemblMetazoa" id="BGLB017097-RE">
    <property type="protein sequence ID" value="BGLB017097-PE"/>
    <property type="gene ID" value="BGLB017097"/>
</dbReference>
<dbReference type="VEuPathDB" id="VectorBase:BGLB017097"/>
<dbReference type="InterPro" id="IPR045853">
    <property type="entry name" value="Pep_chain_release_fac_I_sf"/>
</dbReference>
<name>A0A2C9KAZ4_BIOGL</name>
<dbReference type="Gene3D" id="3.30.160.20">
    <property type="match status" value="1"/>
</dbReference>
<dbReference type="PANTHER" id="PTHR46203">
    <property type="entry name" value="PROBABLE PEPTIDE CHAIN RELEASE FACTOR C12ORF65"/>
    <property type="match status" value="1"/>
</dbReference>
<dbReference type="EnsemblMetazoa" id="BGLB017097-RD">
    <property type="protein sequence ID" value="BGLB017097-PD"/>
    <property type="gene ID" value="BGLB017097"/>
</dbReference>
<evidence type="ECO:0000256" key="3">
    <source>
        <dbReference type="ARBA" id="ARBA00022946"/>
    </source>
</evidence>
<evidence type="ECO:0000256" key="4">
    <source>
        <dbReference type="ARBA" id="ARBA00023128"/>
    </source>
</evidence>
<dbReference type="AlphaFoldDB" id="A0A2C9KAZ4"/>
<feature type="domain" description="Prokaryotic-type class I peptide chain release factors" evidence="5">
    <location>
        <begin position="96"/>
        <end position="188"/>
    </location>
</feature>
<evidence type="ECO:0000259" key="5">
    <source>
        <dbReference type="Pfam" id="PF00472"/>
    </source>
</evidence>
<dbReference type="Proteomes" id="UP000076420">
    <property type="component" value="Unassembled WGS sequence"/>
</dbReference>
<dbReference type="Proteomes" id="UP001165740">
    <property type="component" value="Chromosome 12"/>
</dbReference>
<organism evidence="6 7">
    <name type="scientific">Biomphalaria glabrata</name>
    <name type="common">Bloodfluke planorb</name>
    <name type="synonym">Freshwater snail</name>
    <dbReference type="NCBI Taxonomy" id="6526"/>
    <lineage>
        <taxon>Eukaryota</taxon>
        <taxon>Metazoa</taxon>
        <taxon>Spiralia</taxon>
        <taxon>Lophotrochozoa</taxon>
        <taxon>Mollusca</taxon>
        <taxon>Gastropoda</taxon>
        <taxon>Heterobranchia</taxon>
        <taxon>Euthyneura</taxon>
        <taxon>Panpulmonata</taxon>
        <taxon>Hygrophila</taxon>
        <taxon>Lymnaeoidea</taxon>
        <taxon>Planorbidae</taxon>
        <taxon>Biomphalaria</taxon>
    </lineage>
</organism>
<protein>
    <submittedName>
        <fullName evidence="9">Mitochondrial translation release factor in rescue-like</fullName>
    </submittedName>
</protein>
<proteinExistence type="inferred from homology"/>
<dbReference type="InterPro" id="IPR000352">
    <property type="entry name" value="Pep_chain_release_fac_I"/>
</dbReference>
<reference evidence="9" key="2">
    <citation type="submission" date="2025-04" db="UniProtKB">
        <authorList>
            <consortium name="RefSeq"/>
        </authorList>
    </citation>
    <scope>IDENTIFICATION</scope>
</reference>
<keyword evidence="8" id="KW-1185">Reference proteome</keyword>
<keyword evidence="4" id="KW-0496">Mitochondrion</keyword>
<comment type="subcellular location">
    <subcellularLocation>
        <location evidence="1">Mitochondrion</location>
    </subcellularLocation>
</comment>
<accession>A0A2C9KAZ4</accession>
<dbReference type="RefSeq" id="XP_055862695.1">
    <property type="nucleotide sequence ID" value="XM_056006720.1"/>
</dbReference>
<dbReference type="OMA" id="MPEFIFE"/>